<organism evidence="5 6">
    <name type="scientific">Branchiostoma belcheri</name>
    <name type="common">Amphioxus</name>
    <dbReference type="NCBI Taxonomy" id="7741"/>
    <lineage>
        <taxon>Eukaryota</taxon>
        <taxon>Metazoa</taxon>
        <taxon>Chordata</taxon>
        <taxon>Cephalochordata</taxon>
        <taxon>Leptocardii</taxon>
        <taxon>Amphioxiformes</taxon>
        <taxon>Branchiostomatidae</taxon>
        <taxon>Branchiostoma</taxon>
    </lineage>
</organism>
<dbReference type="Gene3D" id="2.130.10.10">
    <property type="entry name" value="YVTN repeat-like/Quinoprotein amine dehydrogenase"/>
    <property type="match status" value="2"/>
</dbReference>
<dbReference type="InterPro" id="IPR015943">
    <property type="entry name" value="WD40/YVTN_repeat-like_dom_sf"/>
</dbReference>
<dbReference type="Pfam" id="PF00400">
    <property type="entry name" value="WD40"/>
    <property type="match status" value="1"/>
</dbReference>
<dbReference type="GO" id="GO:0045504">
    <property type="term" value="F:dynein heavy chain binding"/>
    <property type="evidence" value="ECO:0007669"/>
    <property type="project" value="TreeGrafter"/>
</dbReference>
<evidence type="ECO:0000256" key="2">
    <source>
        <dbReference type="ARBA" id="ARBA00022490"/>
    </source>
</evidence>
<dbReference type="RefSeq" id="XP_019635650.1">
    <property type="nucleotide sequence ID" value="XM_019780091.1"/>
</dbReference>
<comment type="subcellular location">
    <subcellularLocation>
        <location evidence="1">Cytoplasm</location>
    </subcellularLocation>
</comment>
<dbReference type="GO" id="GO:0005868">
    <property type="term" value="C:cytoplasmic dynein complex"/>
    <property type="evidence" value="ECO:0007669"/>
    <property type="project" value="TreeGrafter"/>
</dbReference>
<dbReference type="PANTHER" id="PTHR12442">
    <property type="entry name" value="DYNEIN INTERMEDIATE CHAIN"/>
    <property type="match status" value="1"/>
</dbReference>
<gene>
    <name evidence="6" type="primary">LOC109478508</name>
</gene>
<evidence type="ECO:0000256" key="4">
    <source>
        <dbReference type="ARBA" id="ARBA00022737"/>
    </source>
</evidence>
<dbReference type="SUPFAM" id="SSF50978">
    <property type="entry name" value="WD40 repeat-like"/>
    <property type="match status" value="1"/>
</dbReference>
<dbReference type="FunFam" id="2.130.10.10:FF:001469">
    <property type="entry name" value="WD repeat domain 34"/>
    <property type="match status" value="1"/>
</dbReference>
<accession>A0A6P4Z262</accession>
<keyword evidence="2" id="KW-0963">Cytoplasm</keyword>
<keyword evidence="4" id="KW-0677">Repeat</keyword>
<proteinExistence type="predicted"/>
<dbReference type="OrthoDB" id="445052at2759"/>
<keyword evidence="5" id="KW-1185">Reference proteome</keyword>
<dbReference type="InterPro" id="IPR036322">
    <property type="entry name" value="WD40_repeat_dom_sf"/>
</dbReference>
<name>A0A6P4Z262_BRABE</name>
<dbReference type="Proteomes" id="UP000515135">
    <property type="component" value="Unplaced"/>
</dbReference>
<evidence type="ECO:0000256" key="3">
    <source>
        <dbReference type="ARBA" id="ARBA00022574"/>
    </source>
</evidence>
<dbReference type="GO" id="GO:0097014">
    <property type="term" value="C:ciliary plasm"/>
    <property type="evidence" value="ECO:0007669"/>
    <property type="project" value="TreeGrafter"/>
</dbReference>
<evidence type="ECO:0000313" key="6">
    <source>
        <dbReference type="RefSeq" id="XP_019635650.1"/>
    </source>
</evidence>
<dbReference type="InterPro" id="IPR001680">
    <property type="entry name" value="WD40_rpt"/>
</dbReference>
<evidence type="ECO:0000313" key="5">
    <source>
        <dbReference type="Proteomes" id="UP000515135"/>
    </source>
</evidence>
<dbReference type="GeneID" id="109478508"/>
<dbReference type="AlphaFoldDB" id="A0A6P4Z262"/>
<dbReference type="KEGG" id="bbel:109478508"/>
<dbReference type="SMART" id="SM00320">
    <property type="entry name" value="WD40"/>
    <property type="match status" value="6"/>
</dbReference>
<protein>
    <submittedName>
        <fullName evidence="6">WD repeat-containing protein 34-like isoform X1</fullName>
    </submittedName>
</protein>
<dbReference type="GO" id="GO:0045503">
    <property type="term" value="F:dynein light chain binding"/>
    <property type="evidence" value="ECO:0007669"/>
    <property type="project" value="TreeGrafter"/>
</dbReference>
<reference evidence="6" key="1">
    <citation type="submission" date="2025-08" db="UniProtKB">
        <authorList>
            <consortium name="RefSeq"/>
        </authorList>
    </citation>
    <scope>IDENTIFICATION</scope>
    <source>
        <tissue evidence="6">Gonad</tissue>
    </source>
</reference>
<dbReference type="InterPro" id="IPR050687">
    <property type="entry name" value="Dynein_IC"/>
</dbReference>
<evidence type="ECO:0000256" key="1">
    <source>
        <dbReference type="ARBA" id="ARBA00004496"/>
    </source>
</evidence>
<dbReference type="GO" id="GO:0042073">
    <property type="term" value="P:intraciliary transport"/>
    <property type="evidence" value="ECO:0007669"/>
    <property type="project" value="TreeGrafter"/>
</dbReference>
<keyword evidence="3" id="KW-0853">WD repeat</keyword>
<dbReference type="PANTHER" id="PTHR12442:SF26">
    <property type="entry name" value="CYTOPLASMIC DYNEIN 2 INTERMEDIATE CHAIN 2"/>
    <property type="match status" value="1"/>
</dbReference>
<sequence>MFSDETLDVIEFKSSWKKERRVRDGSTQTSEIITNDVAAQSVDRHEIEVQTDELYEKATPYRFVNDKSQEYQELRDFLARVEPMLHAQLEKNLHSHAFDGYDVNWHEETKTVTCVHTLSHADLEPGLNVTGLSWNSTGSTVAVSYGRFDHEDWCTHKSLLCTWNVDRKNINPKKADVAVDISSCLMCVAFHPEIPAFIAGGTFNGEVQLWDLSQPDNPLLASSGIEDDSHRDPVSRVVWVLDPEGKGKNKYKLVSISGDGKILVWQASPQSKEIKLLDGFLLLAESMPRSMRKGRLRPDAEMGVTAISYTHEDKTLFVVGSEGGGVFKCSMNSSDRLAAAHIQSSVPLKNPVSFAFTPHVGPVYAVECSPYHRNLFLTCGIDQTARVYSMLQAKPVLELEPAAGYIFSARWSPVRPSVFAVVTGEGQLLIYDLVVHKVNPVCTLEAGSDKKPVYTLEFNLHNRQLLATGDELGHVRVWQLNDELTLQDPGEETVLADLADTALE</sequence>
<dbReference type="FunFam" id="2.130.10.10:FF:000283">
    <property type="entry name" value="WD repeat domain 34"/>
    <property type="match status" value="1"/>
</dbReference>